<dbReference type="SUPFAM" id="SSF51735">
    <property type="entry name" value="NAD(P)-binding Rossmann-fold domains"/>
    <property type="match status" value="1"/>
</dbReference>
<comment type="caution">
    <text evidence="5">Lacks conserved residue(s) required for the propagation of feature annotation.</text>
</comment>
<feature type="binding site" evidence="5">
    <location>
        <position position="45"/>
    </location>
    <ligand>
        <name>substrate</name>
    </ligand>
</feature>
<comment type="function">
    <text evidence="5">Catalyzes the oxidation of erythronate-4-phosphate to 3-hydroxy-2-oxo-4-phosphonooxybutanoate.</text>
</comment>
<dbReference type="InterPro" id="IPR020921">
    <property type="entry name" value="Erythronate-4-P_DHase"/>
</dbReference>
<reference evidence="10" key="2">
    <citation type="submission" date="2023-07" db="EMBL/GenBank/DDBJ databases">
        <title>Genome content predicts the carbon catabolic preferences of heterotrophic bacteria.</title>
        <authorList>
            <person name="Gralka M."/>
        </authorList>
    </citation>
    <scope>NUCLEOTIDE SEQUENCE</scope>
    <source>
        <strain evidence="10">F2M12</strain>
    </source>
</reference>
<dbReference type="Proteomes" id="UP001170717">
    <property type="component" value="Unassembled WGS sequence"/>
</dbReference>
<reference evidence="9 11" key="1">
    <citation type="submission" date="2015-12" db="EMBL/GenBank/DDBJ databases">
        <title>Intraspecies pangenome expansion in the marine bacterium Alteromonas.</title>
        <authorList>
            <person name="Lopez-Perez M."/>
            <person name="Rodriguez-Valera F."/>
        </authorList>
    </citation>
    <scope>NUCLEOTIDE SEQUENCE [LARGE SCALE GENOMIC DNA]</scope>
    <source>
        <strain evidence="9 11">LMG 21861</strain>
    </source>
</reference>
<accession>A0AAW7Z4Z3</accession>
<feature type="domain" description="D-isomer specific 2-hydroxyacid dehydrogenase NAD-binding" evidence="7">
    <location>
        <begin position="113"/>
        <end position="256"/>
    </location>
</feature>
<evidence type="ECO:0000313" key="12">
    <source>
        <dbReference type="Proteomes" id="UP001170717"/>
    </source>
</evidence>
<comment type="similarity">
    <text evidence="5">Belongs to the D-isomer specific 2-hydroxyacid dehydrogenase family. PdxB subfamily.</text>
</comment>
<feature type="binding site" evidence="5">
    <location>
        <position position="257"/>
    </location>
    <ligand>
        <name>NAD(+)</name>
        <dbReference type="ChEBI" id="CHEBI:57540"/>
    </ligand>
</feature>
<evidence type="ECO:0000259" key="8">
    <source>
        <dbReference type="Pfam" id="PF11890"/>
    </source>
</evidence>
<comment type="catalytic activity">
    <reaction evidence="5">
        <text>4-phospho-D-erythronate + NAD(+) = (R)-3-hydroxy-2-oxo-4-phosphooxybutanoate + NADH + H(+)</text>
        <dbReference type="Rhea" id="RHEA:18829"/>
        <dbReference type="ChEBI" id="CHEBI:15378"/>
        <dbReference type="ChEBI" id="CHEBI:57540"/>
        <dbReference type="ChEBI" id="CHEBI:57945"/>
        <dbReference type="ChEBI" id="CHEBI:58538"/>
        <dbReference type="ChEBI" id="CHEBI:58766"/>
        <dbReference type="EC" id="1.1.1.290"/>
    </reaction>
</comment>
<dbReference type="GO" id="GO:0005829">
    <property type="term" value="C:cytosol"/>
    <property type="evidence" value="ECO:0007669"/>
    <property type="project" value="TreeGrafter"/>
</dbReference>
<dbReference type="GO" id="GO:0008615">
    <property type="term" value="P:pyridoxine biosynthetic process"/>
    <property type="evidence" value="ECO:0007669"/>
    <property type="project" value="UniProtKB-UniRule"/>
</dbReference>
<dbReference type="EC" id="1.1.1.290" evidence="5"/>
<protein>
    <recommendedName>
        <fullName evidence="5">Erythronate-4-phosphate dehydrogenase</fullName>
        <ecNumber evidence="5">1.1.1.290</ecNumber>
    </recommendedName>
</protein>
<evidence type="ECO:0000256" key="1">
    <source>
        <dbReference type="ARBA" id="ARBA00022490"/>
    </source>
</evidence>
<dbReference type="Gene3D" id="3.30.1370.170">
    <property type="match status" value="1"/>
</dbReference>
<evidence type="ECO:0000313" key="11">
    <source>
        <dbReference type="Proteomes" id="UP000056750"/>
    </source>
</evidence>
<dbReference type="AlphaFoldDB" id="A0AAW7Z4Z3"/>
<evidence type="ECO:0000313" key="9">
    <source>
        <dbReference type="EMBL" id="AMJ74886.1"/>
    </source>
</evidence>
<dbReference type="Pfam" id="PF00389">
    <property type="entry name" value="2-Hacid_dh"/>
    <property type="match status" value="1"/>
</dbReference>
<evidence type="ECO:0000259" key="7">
    <source>
        <dbReference type="Pfam" id="PF02826"/>
    </source>
</evidence>
<evidence type="ECO:0000313" key="10">
    <source>
        <dbReference type="EMBL" id="MDO6577292.1"/>
    </source>
</evidence>
<keyword evidence="11" id="KW-1185">Reference proteome</keyword>
<dbReference type="InterPro" id="IPR036291">
    <property type="entry name" value="NAD(P)-bd_dom_sf"/>
</dbReference>
<dbReference type="PANTHER" id="PTHR10996">
    <property type="entry name" value="2-HYDROXYACID DEHYDROGENASE-RELATED"/>
    <property type="match status" value="1"/>
</dbReference>
<dbReference type="InterPro" id="IPR050223">
    <property type="entry name" value="D-isomer_2-hydroxyacid_DH"/>
</dbReference>
<feature type="binding site" evidence="5">
    <location>
        <position position="147"/>
    </location>
    <ligand>
        <name>NAD(+)</name>
        <dbReference type="ChEBI" id="CHEBI:57540"/>
    </ligand>
</feature>
<feature type="active site" description="Proton donor" evidence="5">
    <location>
        <position position="254"/>
    </location>
</feature>
<feature type="active site" evidence="5">
    <location>
        <position position="237"/>
    </location>
</feature>
<dbReference type="EMBL" id="JAUOQI010000004">
    <property type="protein sequence ID" value="MDO6577292.1"/>
    <property type="molecule type" value="Genomic_DNA"/>
</dbReference>
<dbReference type="RefSeq" id="WP_057790967.1">
    <property type="nucleotide sequence ID" value="NZ_CAXIBE010000072.1"/>
</dbReference>
<dbReference type="GO" id="GO:0016618">
    <property type="term" value="F:hydroxypyruvate reductase [NAD(P)H] activity"/>
    <property type="evidence" value="ECO:0007669"/>
    <property type="project" value="TreeGrafter"/>
</dbReference>
<dbReference type="CDD" id="cd12158">
    <property type="entry name" value="ErythrP_dh"/>
    <property type="match status" value="1"/>
</dbReference>
<gene>
    <name evidence="5" type="primary">pdxB</name>
    <name evidence="9" type="ORF">AVL57_13480</name>
    <name evidence="10" type="ORF">Q4527_07800</name>
</gene>
<feature type="domain" description="Erythronate-4-phosphate dehydrogenase dimerisation" evidence="8">
    <location>
        <begin position="306"/>
        <end position="391"/>
    </location>
</feature>
<proteinExistence type="inferred from homology"/>
<dbReference type="HAMAP" id="MF_01825">
    <property type="entry name" value="PdxB"/>
    <property type="match status" value="1"/>
</dbReference>
<dbReference type="EMBL" id="CP013926">
    <property type="protein sequence ID" value="AMJ74886.1"/>
    <property type="molecule type" value="Genomic_DNA"/>
</dbReference>
<dbReference type="GO" id="GO:0051287">
    <property type="term" value="F:NAD binding"/>
    <property type="evidence" value="ECO:0007669"/>
    <property type="project" value="InterPro"/>
</dbReference>
<sequence length="400" mass="43835">MKILFEDTIPLGHEYFSGLGDVSRYAWQTLTPEDIKNVDILAVRSTTKVNETLLSQASQLQFVTTATSGTNHMDKIWLDSQGISWNSAGGCNAVAVAEYVLSALFLADRAGKIDINAITVGIVGAGHVGTALAKRLAALNIDYKLCDPPLSAADDPRTFVDFQDIIDCDVITLHVPYVKTGSHTTGKLINADVLEQLGSNQLLINACRGEVIDEQALLNRLKQPNAPTVVLDVFENEPAINPELVQYCWLMTPHIAGHSVEGKVRGTQYVYEQICNLLEEPCTKTLGEYLSAVDPIKVELASASASTLSKQDLIGLMLQVYNLLDDDTAFRERLGEALERQQNESADSKEITASISHTFATMRKSYRVRRECSAYTLILPSNTSDEIKQQLKGLGFLVQA</sequence>
<comment type="subunit">
    <text evidence="5">Homodimer.</text>
</comment>
<dbReference type="PANTHER" id="PTHR10996:SF178">
    <property type="entry name" value="2-HYDROXYACID DEHYDROGENASE YGL185C-RELATED"/>
    <property type="match status" value="1"/>
</dbReference>
<dbReference type="KEGG" id="asq:AVL57_13480"/>
<evidence type="ECO:0000256" key="4">
    <source>
        <dbReference type="ARBA" id="ARBA00023096"/>
    </source>
</evidence>
<keyword evidence="2 5" id="KW-0560">Oxidoreductase</keyword>
<dbReference type="InterPro" id="IPR006140">
    <property type="entry name" value="D-isomer_DH_NAD-bd"/>
</dbReference>
<comment type="subcellular location">
    <subcellularLocation>
        <location evidence="5">Cytoplasm</location>
    </subcellularLocation>
</comment>
<keyword evidence="1 5" id="KW-0963">Cytoplasm</keyword>
<dbReference type="Proteomes" id="UP000056750">
    <property type="component" value="Chromosome"/>
</dbReference>
<feature type="binding site" evidence="5">
    <location>
        <position position="67"/>
    </location>
    <ligand>
        <name>substrate</name>
    </ligand>
</feature>
<dbReference type="GO" id="GO:0046983">
    <property type="term" value="F:protein dimerization activity"/>
    <property type="evidence" value="ECO:0007669"/>
    <property type="project" value="InterPro"/>
</dbReference>
<feature type="active site" evidence="5">
    <location>
        <position position="208"/>
    </location>
</feature>
<dbReference type="GO" id="GO:0030267">
    <property type="term" value="F:glyoxylate reductase (NADPH) activity"/>
    <property type="evidence" value="ECO:0007669"/>
    <property type="project" value="TreeGrafter"/>
</dbReference>
<dbReference type="InterPro" id="IPR024531">
    <property type="entry name" value="Erythronate-4-P_DHase_dimer"/>
</dbReference>
<feature type="binding site" evidence="5">
    <location>
        <position position="232"/>
    </location>
    <ligand>
        <name>NAD(+)</name>
        <dbReference type="ChEBI" id="CHEBI:57540"/>
    </ligand>
</feature>
<dbReference type="Gene3D" id="3.40.50.720">
    <property type="entry name" value="NAD(P)-binding Rossmann-like Domain"/>
    <property type="match status" value="2"/>
</dbReference>
<dbReference type="InterPro" id="IPR006139">
    <property type="entry name" value="D-isomer_2_OHA_DH_cat_dom"/>
</dbReference>
<feature type="domain" description="D-isomer specific 2-hydroxyacid dehydrogenase catalytic" evidence="6">
    <location>
        <begin position="31"/>
        <end position="280"/>
    </location>
</feature>
<name>A0AAW7Z4Z3_9ALTE</name>
<dbReference type="SUPFAM" id="SSF52283">
    <property type="entry name" value="Formate/glycerate dehydrogenase catalytic domain-like"/>
    <property type="match status" value="1"/>
</dbReference>
<comment type="pathway">
    <text evidence="5">Cofactor biosynthesis; pyridoxine 5'-phosphate biosynthesis; pyridoxine 5'-phosphate from D-erythrose 4-phosphate: step 2/5.</text>
</comment>
<organism evidence="10 12">
    <name type="scientific">Alteromonas stellipolaris</name>
    <dbReference type="NCBI Taxonomy" id="233316"/>
    <lineage>
        <taxon>Bacteria</taxon>
        <taxon>Pseudomonadati</taxon>
        <taxon>Pseudomonadota</taxon>
        <taxon>Gammaproteobacteria</taxon>
        <taxon>Alteromonadales</taxon>
        <taxon>Alteromonadaceae</taxon>
        <taxon>Alteromonas/Salinimonas group</taxon>
        <taxon>Alteromonas</taxon>
    </lineage>
</organism>
<evidence type="ECO:0000256" key="5">
    <source>
        <dbReference type="HAMAP-Rule" id="MF_01825"/>
    </source>
</evidence>
<keyword evidence="4 5" id="KW-0664">Pyridoxine biosynthesis</keyword>
<evidence type="ECO:0000256" key="3">
    <source>
        <dbReference type="ARBA" id="ARBA00023027"/>
    </source>
</evidence>
<dbReference type="Pfam" id="PF11890">
    <property type="entry name" value="DUF3410"/>
    <property type="match status" value="1"/>
</dbReference>
<dbReference type="InterPro" id="IPR038251">
    <property type="entry name" value="PdxB_dimer_sf"/>
</dbReference>
<keyword evidence="3 5" id="KW-0520">NAD</keyword>
<evidence type="ECO:0000259" key="6">
    <source>
        <dbReference type="Pfam" id="PF00389"/>
    </source>
</evidence>
<dbReference type="Pfam" id="PF02826">
    <property type="entry name" value="2-Hacid_dh_C"/>
    <property type="match status" value="1"/>
</dbReference>
<evidence type="ECO:0000256" key="2">
    <source>
        <dbReference type="ARBA" id="ARBA00023002"/>
    </source>
</evidence>
<dbReference type="GO" id="GO:0033711">
    <property type="term" value="F:4-phosphoerythronate dehydrogenase activity"/>
    <property type="evidence" value="ECO:0007669"/>
    <property type="project" value="UniProtKB-EC"/>
</dbReference>